<keyword evidence="2" id="KW-1185">Reference proteome</keyword>
<reference evidence="2" key="1">
    <citation type="submission" date="2016-10" db="EMBL/GenBank/DDBJ databases">
        <authorList>
            <person name="Varghese N."/>
            <person name="Submissions S."/>
        </authorList>
    </citation>
    <scope>NUCLEOTIDE SEQUENCE [LARGE SCALE GENOMIC DNA]</scope>
    <source>
        <strain evidence="2">DSM 46732</strain>
    </source>
</reference>
<evidence type="ECO:0000313" key="1">
    <source>
        <dbReference type="EMBL" id="SDP12180.1"/>
    </source>
</evidence>
<organism evidence="1 2">
    <name type="scientific">Actinopolyspora xinjiangensis</name>
    <dbReference type="NCBI Taxonomy" id="405564"/>
    <lineage>
        <taxon>Bacteria</taxon>
        <taxon>Bacillati</taxon>
        <taxon>Actinomycetota</taxon>
        <taxon>Actinomycetes</taxon>
        <taxon>Actinopolysporales</taxon>
        <taxon>Actinopolysporaceae</taxon>
        <taxon>Actinopolyspora</taxon>
    </lineage>
</organism>
<dbReference type="AlphaFoldDB" id="A0A1H0Q4X6"/>
<dbReference type="RefSeq" id="WP_170837293.1">
    <property type="nucleotide sequence ID" value="NZ_FNJR01000002.1"/>
</dbReference>
<proteinExistence type="predicted"/>
<protein>
    <submittedName>
        <fullName evidence="1">Uncharacterized protein</fullName>
    </submittedName>
</protein>
<sequence>MGAIAVTMLIALFAVSLVAGLVVLSALAVAGAKAATLAHDGSNWLVEHWPRRAKP</sequence>
<name>A0A1H0Q4X6_9ACTN</name>
<accession>A0A1H0Q4X6</accession>
<dbReference type="EMBL" id="FNJR01000002">
    <property type="protein sequence ID" value="SDP12180.1"/>
    <property type="molecule type" value="Genomic_DNA"/>
</dbReference>
<evidence type="ECO:0000313" key="2">
    <source>
        <dbReference type="Proteomes" id="UP000199497"/>
    </source>
</evidence>
<dbReference type="Proteomes" id="UP000199497">
    <property type="component" value="Unassembled WGS sequence"/>
</dbReference>
<gene>
    <name evidence="1" type="ORF">SAMN04487905_10272</name>
</gene>